<evidence type="ECO:0000313" key="2">
    <source>
        <dbReference type="EMBL" id="MPC16203.1"/>
    </source>
</evidence>
<dbReference type="Proteomes" id="UP000324222">
    <property type="component" value="Unassembled WGS sequence"/>
</dbReference>
<dbReference type="EMBL" id="VSRR010000486">
    <property type="protein sequence ID" value="MPC16203.1"/>
    <property type="molecule type" value="Genomic_DNA"/>
</dbReference>
<protein>
    <submittedName>
        <fullName evidence="2">Uncharacterized protein</fullName>
    </submittedName>
</protein>
<reference evidence="2 3" key="1">
    <citation type="submission" date="2019-05" db="EMBL/GenBank/DDBJ databases">
        <title>Another draft genome of Portunus trituberculatus and its Hox gene families provides insights of decapod evolution.</title>
        <authorList>
            <person name="Jeong J.-H."/>
            <person name="Song I."/>
            <person name="Kim S."/>
            <person name="Choi T."/>
            <person name="Kim D."/>
            <person name="Ryu S."/>
            <person name="Kim W."/>
        </authorList>
    </citation>
    <scope>NUCLEOTIDE SEQUENCE [LARGE SCALE GENOMIC DNA]</scope>
    <source>
        <tissue evidence="2">Muscle</tissue>
    </source>
</reference>
<sequence length="73" mass="8219">MCLFYLVGFLVRVREWCVLRRLVVVLPLIRDRYGGWKSVACALSAILISVLLDVFGFLSQCSNKVGRRASVDA</sequence>
<gene>
    <name evidence="2" type="ORF">E2C01_009023</name>
</gene>
<keyword evidence="3" id="KW-1185">Reference proteome</keyword>
<accession>A0A5B7D5N7</accession>
<organism evidence="2 3">
    <name type="scientific">Portunus trituberculatus</name>
    <name type="common">Swimming crab</name>
    <name type="synonym">Neptunus trituberculatus</name>
    <dbReference type="NCBI Taxonomy" id="210409"/>
    <lineage>
        <taxon>Eukaryota</taxon>
        <taxon>Metazoa</taxon>
        <taxon>Ecdysozoa</taxon>
        <taxon>Arthropoda</taxon>
        <taxon>Crustacea</taxon>
        <taxon>Multicrustacea</taxon>
        <taxon>Malacostraca</taxon>
        <taxon>Eumalacostraca</taxon>
        <taxon>Eucarida</taxon>
        <taxon>Decapoda</taxon>
        <taxon>Pleocyemata</taxon>
        <taxon>Brachyura</taxon>
        <taxon>Eubrachyura</taxon>
        <taxon>Portunoidea</taxon>
        <taxon>Portunidae</taxon>
        <taxon>Portuninae</taxon>
        <taxon>Portunus</taxon>
    </lineage>
</organism>
<keyword evidence="1" id="KW-1133">Transmembrane helix</keyword>
<evidence type="ECO:0000256" key="1">
    <source>
        <dbReference type="SAM" id="Phobius"/>
    </source>
</evidence>
<proteinExistence type="predicted"/>
<comment type="caution">
    <text evidence="2">The sequence shown here is derived from an EMBL/GenBank/DDBJ whole genome shotgun (WGS) entry which is preliminary data.</text>
</comment>
<keyword evidence="1" id="KW-0472">Membrane</keyword>
<feature type="transmembrane region" description="Helical" evidence="1">
    <location>
        <begin position="36"/>
        <end position="58"/>
    </location>
</feature>
<name>A0A5B7D5N7_PORTR</name>
<keyword evidence="1" id="KW-0812">Transmembrane</keyword>
<dbReference type="AlphaFoldDB" id="A0A5B7D5N7"/>
<evidence type="ECO:0000313" key="3">
    <source>
        <dbReference type="Proteomes" id="UP000324222"/>
    </source>
</evidence>